<feature type="domain" description="Homeobox" evidence="8">
    <location>
        <begin position="78"/>
        <end position="138"/>
    </location>
</feature>
<dbReference type="Gene3D" id="1.10.10.60">
    <property type="entry name" value="Homeodomain-like"/>
    <property type="match status" value="2"/>
</dbReference>
<dbReference type="GO" id="GO:0005634">
    <property type="term" value="C:nucleus"/>
    <property type="evidence" value="ECO:0007669"/>
    <property type="project" value="UniProtKB-SubCell"/>
</dbReference>
<organism evidence="9 10">
    <name type="scientific">Owenia fusiformis</name>
    <name type="common">Polychaete worm</name>
    <dbReference type="NCBI Taxonomy" id="6347"/>
    <lineage>
        <taxon>Eukaryota</taxon>
        <taxon>Metazoa</taxon>
        <taxon>Spiralia</taxon>
        <taxon>Lophotrochozoa</taxon>
        <taxon>Annelida</taxon>
        <taxon>Polychaeta</taxon>
        <taxon>Sedentaria</taxon>
        <taxon>Canalipalpata</taxon>
        <taxon>Sabellida</taxon>
        <taxon>Oweniida</taxon>
        <taxon>Oweniidae</taxon>
        <taxon>Owenia</taxon>
    </lineage>
</organism>
<accession>A0A8S4P2N0</accession>
<evidence type="ECO:0000256" key="7">
    <source>
        <dbReference type="SAM" id="MobiDB-lite"/>
    </source>
</evidence>
<dbReference type="PANTHER" id="PTHR24333">
    <property type="entry name" value="HOMEO BOX HB9 LIKE A-RELATED"/>
    <property type="match status" value="1"/>
</dbReference>
<dbReference type="PRINTS" id="PR00024">
    <property type="entry name" value="HOMEOBOX"/>
</dbReference>
<feature type="compositionally biased region" description="Basic and acidic residues" evidence="7">
    <location>
        <begin position="209"/>
        <end position="222"/>
    </location>
</feature>
<evidence type="ECO:0000256" key="4">
    <source>
        <dbReference type="ARBA" id="ARBA00023242"/>
    </source>
</evidence>
<dbReference type="CDD" id="cd00086">
    <property type="entry name" value="homeodomain"/>
    <property type="match status" value="2"/>
</dbReference>
<gene>
    <name evidence="9" type="ORF">OFUS_LOCUS12838</name>
</gene>
<comment type="caution">
    <text evidence="9">The sequence shown here is derived from an EMBL/GenBank/DDBJ whole genome shotgun (WGS) entry which is preliminary data.</text>
</comment>
<keyword evidence="10" id="KW-1185">Reference proteome</keyword>
<dbReference type="PROSITE" id="PS50071">
    <property type="entry name" value="HOMEOBOX_2"/>
    <property type="match status" value="2"/>
</dbReference>
<feature type="region of interest" description="Disordered" evidence="7">
    <location>
        <begin position="61"/>
        <end position="85"/>
    </location>
</feature>
<evidence type="ECO:0000256" key="2">
    <source>
        <dbReference type="ARBA" id="ARBA00023125"/>
    </source>
</evidence>
<dbReference type="OrthoDB" id="6159439at2759"/>
<dbReference type="PROSITE" id="PS00027">
    <property type="entry name" value="HOMEOBOX_1"/>
    <property type="match status" value="2"/>
</dbReference>
<keyword evidence="4 5" id="KW-0539">Nucleus</keyword>
<dbReference type="SMART" id="SM00389">
    <property type="entry name" value="HOX"/>
    <property type="match status" value="2"/>
</dbReference>
<evidence type="ECO:0000259" key="8">
    <source>
        <dbReference type="PROSITE" id="PS50071"/>
    </source>
</evidence>
<dbReference type="GO" id="GO:0003677">
    <property type="term" value="F:DNA binding"/>
    <property type="evidence" value="ECO:0007669"/>
    <property type="project" value="UniProtKB-UniRule"/>
</dbReference>
<feature type="domain" description="Homeobox" evidence="8">
    <location>
        <begin position="221"/>
        <end position="281"/>
    </location>
</feature>
<dbReference type="InterPro" id="IPR009057">
    <property type="entry name" value="Homeodomain-like_sf"/>
</dbReference>
<evidence type="ECO:0000256" key="6">
    <source>
        <dbReference type="RuleBase" id="RU000682"/>
    </source>
</evidence>
<comment type="subcellular location">
    <subcellularLocation>
        <location evidence="1 5 6">Nucleus</location>
    </subcellularLocation>
</comment>
<dbReference type="EMBL" id="CAIIXF020000006">
    <property type="protein sequence ID" value="CAH1787060.1"/>
    <property type="molecule type" value="Genomic_DNA"/>
</dbReference>
<proteinExistence type="predicted"/>
<feature type="DNA-binding region" description="Homeobox" evidence="5">
    <location>
        <begin position="223"/>
        <end position="282"/>
    </location>
</feature>
<reference evidence="9" key="1">
    <citation type="submission" date="2022-03" db="EMBL/GenBank/DDBJ databases">
        <authorList>
            <person name="Martin C."/>
        </authorList>
    </citation>
    <scope>NUCLEOTIDE SEQUENCE</scope>
</reference>
<dbReference type="InterPro" id="IPR001356">
    <property type="entry name" value="HD"/>
</dbReference>
<protein>
    <recommendedName>
        <fullName evidence="8">Homeobox domain-containing protein</fullName>
    </recommendedName>
</protein>
<dbReference type="Proteomes" id="UP000749559">
    <property type="component" value="Unassembled WGS sequence"/>
</dbReference>
<evidence type="ECO:0000313" key="9">
    <source>
        <dbReference type="EMBL" id="CAH1787060.1"/>
    </source>
</evidence>
<dbReference type="InterPro" id="IPR020479">
    <property type="entry name" value="HD_metazoa"/>
</dbReference>
<dbReference type="PANTHER" id="PTHR24333:SF5">
    <property type="entry name" value="VENT HOMEOBOX"/>
    <property type="match status" value="1"/>
</dbReference>
<dbReference type="Pfam" id="PF00046">
    <property type="entry name" value="Homeodomain"/>
    <property type="match status" value="2"/>
</dbReference>
<keyword evidence="2 5" id="KW-0238">DNA-binding</keyword>
<sequence>MATQRQGEINRPSFLIKDILFGNVGKDVSGDTDTDEKNIEHHISEEKPAKLAADTTELEKCQGGGNARLDKQYSSRPRKTRKARTAFTDSQLNALERHFERQKYLSVQDRQEMAKRLKLSDTQVKTWYQNRRTKWKRQTAVGLELLAESGNLLSLERFMGRPSAYTCDPMAQHAYAAAMLGSPGYITSCPASCPTGKTNEFATSPVLHNNDHSETKPSLEKKERRKRTSFTQLQLQCLERKFHCQKYLTVSDRSEVSEKLSLSETQVKTWYQNRRTKWKRQTTPQTRAEELRNHVCDDERCPAVRRMVTYPRHFCQRCTVLTEADIRRDRSISQLEKFYARHLNV</sequence>
<feature type="DNA-binding region" description="Homeobox" evidence="5">
    <location>
        <begin position="80"/>
        <end position="139"/>
    </location>
</feature>
<name>A0A8S4P2N0_OWEFU</name>
<feature type="region of interest" description="Disordered" evidence="7">
    <location>
        <begin position="202"/>
        <end position="225"/>
    </location>
</feature>
<dbReference type="SUPFAM" id="SSF46689">
    <property type="entry name" value="Homeodomain-like"/>
    <property type="match status" value="2"/>
</dbReference>
<dbReference type="AlphaFoldDB" id="A0A8S4P2N0"/>
<dbReference type="InterPro" id="IPR050848">
    <property type="entry name" value="Homeobox_TF"/>
</dbReference>
<evidence type="ECO:0000256" key="5">
    <source>
        <dbReference type="PROSITE-ProRule" id="PRU00108"/>
    </source>
</evidence>
<dbReference type="InterPro" id="IPR017970">
    <property type="entry name" value="Homeobox_CS"/>
</dbReference>
<keyword evidence="3 5" id="KW-0371">Homeobox</keyword>
<dbReference type="GO" id="GO:0000981">
    <property type="term" value="F:DNA-binding transcription factor activity, RNA polymerase II-specific"/>
    <property type="evidence" value="ECO:0007669"/>
    <property type="project" value="InterPro"/>
</dbReference>
<evidence type="ECO:0000256" key="3">
    <source>
        <dbReference type="ARBA" id="ARBA00023155"/>
    </source>
</evidence>
<evidence type="ECO:0000313" key="10">
    <source>
        <dbReference type="Proteomes" id="UP000749559"/>
    </source>
</evidence>
<evidence type="ECO:0000256" key="1">
    <source>
        <dbReference type="ARBA" id="ARBA00004123"/>
    </source>
</evidence>